<evidence type="ECO:0000256" key="2">
    <source>
        <dbReference type="SAM" id="Phobius"/>
    </source>
</evidence>
<name>A0ABP7F7R6_9ACTN</name>
<feature type="region of interest" description="Disordered" evidence="1">
    <location>
        <begin position="1"/>
        <end position="100"/>
    </location>
</feature>
<reference evidence="5" key="1">
    <citation type="journal article" date="2019" name="Int. J. Syst. Evol. Microbiol.">
        <title>The Global Catalogue of Microorganisms (GCM) 10K type strain sequencing project: providing services to taxonomists for standard genome sequencing and annotation.</title>
        <authorList>
            <consortium name="The Broad Institute Genomics Platform"/>
            <consortium name="The Broad Institute Genome Sequencing Center for Infectious Disease"/>
            <person name="Wu L."/>
            <person name="Ma J."/>
        </authorList>
    </citation>
    <scope>NUCLEOTIDE SEQUENCE [LARGE SCALE GENOMIC DNA]</scope>
    <source>
        <strain evidence="5">JCM 17137</strain>
    </source>
</reference>
<accession>A0ABP7F7R6</accession>
<feature type="compositionally biased region" description="Basic and acidic residues" evidence="1">
    <location>
        <begin position="41"/>
        <end position="56"/>
    </location>
</feature>
<gene>
    <name evidence="4" type="ORF">GCM10022402_12150</name>
</gene>
<dbReference type="Pfam" id="PF12089">
    <property type="entry name" value="DUF3566"/>
    <property type="match status" value="1"/>
</dbReference>
<feature type="compositionally biased region" description="Low complexity" evidence="1">
    <location>
        <begin position="81"/>
        <end position="100"/>
    </location>
</feature>
<evidence type="ECO:0000256" key="1">
    <source>
        <dbReference type="SAM" id="MobiDB-lite"/>
    </source>
</evidence>
<evidence type="ECO:0000313" key="4">
    <source>
        <dbReference type="EMBL" id="GAA3733229.1"/>
    </source>
</evidence>
<feature type="transmembrane region" description="Helical" evidence="2">
    <location>
        <begin position="143"/>
        <end position="166"/>
    </location>
</feature>
<dbReference type="InterPro" id="IPR021949">
    <property type="entry name" value="DUF3566_TM"/>
</dbReference>
<keyword evidence="2" id="KW-0812">Transmembrane</keyword>
<comment type="caution">
    <text evidence="4">The sequence shown here is derived from an EMBL/GenBank/DDBJ whole genome shotgun (WGS) entry which is preliminary data.</text>
</comment>
<proteinExistence type="predicted"/>
<dbReference type="EMBL" id="BAABDD010000004">
    <property type="protein sequence ID" value="GAA3733229.1"/>
    <property type="molecule type" value="Genomic_DNA"/>
</dbReference>
<dbReference type="Proteomes" id="UP001500908">
    <property type="component" value="Unassembled WGS sequence"/>
</dbReference>
<keyword evidence="5" id="KW-1185">Reference proteome</keyword>
<sequence length="248" mass="25936">MYSTPVRFPLSPGFQPSHGESSGNVAMTDNSQRESAAQEQVKADDDSSDDTIRDDSTTSAPPDPREPDVESDGEGAGAASGHGDQPPEAAEGAGSSQAAAMEQGGVTMAAPVDRSEGEAKSVQAARKAHLTLSRIEPWPVMRFSFVISLVCFIVLFVAVAVIYVILSTFGVFEAVTDLLRSLTDGGEGDELTLHPEDWFSASRVLGYTGILGALNIVLITALSTVAAMLYNLAADLVGGIDVTLSESE</sequence>
<feature type="domain" description="DUF3566" evidence="3">
    <location>
        <begin position="126"/>
        <end position="246"/>
    </location>
</feature>
<evidence type="ECO:0000259" key="3">
    <source>
        <dbReference type="Pfam" id="PF12089"/>
    </source>
</evidence>
<keyword evidence="2" id="KW-1133">Transmembrane helix</keyword>
<keyword evidence="2" id="KW-0472">Membrane</keyword>
<organism evidence="4 5">
    <name type="scientific">Salinactinospora qingdaonensis</name>
    <dbReference type="NCBI Taxonomy" id="702744"/>
    <lineage>
        <taxon>Bacteria</taxon>
        <taxon>Bacillati</taxon>
        <taxon>Actinomycetota</taxon>
        <taxon>Actinomycetes</taxon>
        <taxon>Streptosporangiales</taxon>
        <taxon>Nocardiopsidaceae</taxon>
        <taxon>Salinactinospora</taxon>
    </lineage>
</organism>
<feature type="compositionally biased region" description="Polar residues" evidence="1">
    <location>
        <begin position="18"/>
        <end position="38"/>
    </location>
</feature>
<protein>
    <submittedName>
        <fullName evidence="4">DUF3566 domain-containing protein</fullName>
    </submittedName>
</protein>
<feature type="transmembrane region" description="Helical" evidence="2">
    <location>
        <begin position="204"/>
        <end position="230"/>
    </location>
</feature>
<evidence type="ECO:0000313" key="5">
    <source>
        <dbReference type="Proteomes" id="UP001500908"/>
    </source>
</evidence>